<keyword evidence="2" id="KW-0812">Transmembrane</keyword>
<organism evidence="3 4">
    <name type="scientific">Lepraria neglecta</name>
    <dbReference type="NCBI Taxonomy" id="209136"/>
    <lineage>
        <taxon>Eukaryota</taxon>
        <taxon>Fungi</taxon>
        <taxon>Dikarya</taxon>
        <taxon>Ascomycota</taxon>
        <taxon>Pezizomycotina</taxon>
        <taxon>Lecanoromycetes</taxon>
        <taxon>OSLEUM clade</taxon>
        <taxon>Lecanoromycetidae</taxon>
        <taxon>Lecanorales</taxon>
        <taxon>Lecanorineae</taxon>
        <taxon>Stereocaulaceae</taxon>
        <taxon>Lepraria</taxon>
    </lineage>
</organism>
<dbReference type="Proteomes" id="UP001276659">
    <property type="component" value="Unassembled WGS sequence"/>
</dbReference>
<dbReference type="EMBL" id="JASNWA010000006">
    <property type="protein sequence ID" value="KAK3174173.1"/>
    <property type="molecule type" value="Genomic_DNA"/>
</dbReference>
<evidence type="ECO:0000256" key="1">
    <source>
        <dbReference type="SAM" id="MobiDB-lite"/>
    </source>
</evidence>
<dbReference type="AlphaFoldDB" id="A0AAD9ZAM9"/>
<feature type="transmembrane region" description="Helical" evidence="2">
    <location>
        <begin position="21"/>
        <end position="41"/>
    </location>
</feature>
<accession>A0AAD9ZAM9</accession>
<proteinExistence type="predicted"/>
<feature type="compositionally biased region" description="Basic and acidic residues" evidence="1">
    <location>
        <begin position="51"/>
        <end position="60"/>
    </location>
</feature>
<evidence type="ECO:0000313" key="4">
    <source>
        <dbReference type="Proteomes" id="UP001276659"/>
    </source>
</evidence>
<keyword evidence="2" id="KW-0472">Membrane</keyword>
<feature type="region of interest" description="Disordered" evidence="1">
    <location>
        <begin position="51"/>
        <end position="86"/>
    </location>
</feature>
<keyword evidence="2" id="KW-1133">Transmembrane helix</keyword>
<evidence type="ECO:0000256" key="2">
    <source>
        <dbReference type="SAM" id="Phobius"/>
    </source>
</evidence>
<reference evidence="3" key="1">
    <citation type="submission" date="2022-11" db="EMBL/GenBank/DDBJ databases">
        <title>Chromosomal genome sequence assembly and mating type (MAT) locus characterization of the leprose asexual lichenized fungus Lepraria neglecta (Nyl.) Erichsen.</title>
        <authorList>
            <person name="Allen J.L."/>
            <person name="Pfeffer B."/>
        </authorList>
    </citation>
    <scope>NUCLEOTIDE SEQUENCE</scope>
    <source>
        <strain evidence="3">Allen 5258</strain>
    </source>
</reference>
<evidence type="ECO:0000313" key="3">
    <source>
        <dbReference type="EMBL" id="KAK3174173.1"/>
    </source>
</evidence>
<sequence length="86" mass="9529">MSNNQEPSGHFHAGPGTAHEIGVMVAFMAAFVIITLVYLVMWKVGNKRGEAQEMQRRQMLAEKTNPRNTRAMDDKSGARHSVAPGY</sequence>
<keyword evidence="4" id="KW-1185">Reference proteome</keyword>
<comment type="caution">
    <text evidence="3">The sequence shown here is derived from an EMBL/GenBank/DDBJ whole genome shotgun (WGS) entry which is preliminary data.</text>
</comment>
<protein>
    <submittedName>
        <fullName evidence="3">Uncharacterized protein</fullName>
    </submittedName>
</protein>
<gene>
    <name evidence="3" type="ORF">OEA41_001417</name>
</gene>
<name>A0AAD9ZAM9_9LECA</name>